<reference evidence="13" key="2">
    <citation type="submission" date="2021-01" db="EMBL/GenBank/DDBJ databases">
        <authorList>
            <person name="Schikora-Tamarit M.A."/>
        </authorList>
    </citation>
    <scope>NUCLEOTIDE SEQUENCE</scope>
    <source>
        <strain evidence="13">CBS2887</strain>
    </source>
</reference>
<feature type="compositionally biased region" description="Polar residues" evidence="10">
    <location>
        <begin position="888"/>
        <end position="903"/>
    </location>
</feature>
<dbReference type="InterPro" id="IPR041973">
    <property type="entry name" value="KOW_Spt5_1"/>
</dbReference>
<dbReference type="Pfam" id="PF23037">
    <property type="entry name" value="KOWx_SPT5"/>
    <property type="match status" value="1"/>
</dbReference>
<dbReference type="InterPro" id="IPR014722">
    <property type="entry name" value="Rib_uL2_dom2"/>
</dbReference>
<dbReference type="Pfam" id="PF23284">
    <property type="entry name" value="KOW2_Spt5"/>
    <property type="match status" value="1"/>
</dbReference>
<dbReference type="CDD" id="cd06084">
    <property type="entry name" value="KOW_Spt5_4"/>
    <property type="match status" value="1"/>
</dbReference>
<dbReference type="CDD" id="cd06085">
    <property type="entry name" value="KOW_Spt5_5"/>
    <property type="match status" value="1"/>
</dbReference>
<evidence type="ECO:0000256" key="3">
    <source>
        <dbReference type="ARBA" id="ARBA00020181"/>
    </source>
</evidence>
<evidence type="ECO:0000256" key="5">
    <source>
        <dbReference type="ARBA" id="ARBA00023163"/>
    </source>
</evidence>
<dbReference type="InterPro" id="IPR041975">
    <property type="entry name" value="KOW_Spt5_2"/>
</dbReference>
<feature type="domain" description="KOW" evidence="12">
    <location>
        <begin position="684"/>
        <end position="711"/>
    </location>
</feature>
<gene>
    <name evidence="13" type="ORF">WICPIJ_000370</name>
</gene>
<evidence type="ECO:0000259" key="11">
    <source>
        <dbReference type="SMART" id="SM00738"/>
    </source>
</evidence>
<dbReference type="InterPro" id="IPR036735">
    <property type="entry name" value="NGN_dom_sf"/>
</dbReference>
<evidence type="ECO:0000313" key="13">
    <source>
        <dbReference type="EMBL" id="KAH3688644.1"/>
    </source>
</evidence>
<feature type="compositionally biased region" description="Polar residues" evidence="10">
    <location>
        <begin position="759"/>
        <end position="777"/>
    </location>
</feature>
<dbReference type="InterPro" id="IPR039659">
    <property type="entry name" value="SPT5"/>
</dbReference>
<comment type="subcellular location">
    <subcellularLocation>
        <location evidence="1">Nucleus</location>
    </subcellularLocation>
</comment>
<feature type="region of interest" description="Disordered" evidence="10">
    <location>
        <begin position="853"/>
        <end position="945"/>
    </location>
</feature>
<dbReference type="Proteomes" id="UP000774326">
    <property type="component" value="Unassembled WGS sequence"/>
</dbReference>
<dbReference type="OrthoDB" id="28901at2759"/>
<dbReference type="Pfam" id="PF23290">
    <property type="entry name" value="KOW5_SPT5"/>
    <property type="match status" value="1"/>
</dbReference>
<dbReference type="InterPro" id="IPR041977">
    <property type="entry name" value="KOW_Spt5_4"/>
</dbReference>
<dbReference type="InterPro" id="IPR041976">
    <property type="entry name" value="KOW_Spt5_3"/>
</dbReference>
<name>A0A9P8QH71_WICPI</name>
<accession>A0A9P8QH71</accession>
<evidence type="ECO:0000256" key="10">
    <source>
        <dbReference type="SAM" id="MobiDB-lite"/>
    </source>
</evidence>
<dbReference type="InterPro" id="IPR006645">
    <property type="entry name" value="NGN-like_dom"/>
</dbReference>
<evidence type="ECO:0000256" key="4">
    <source>
        <dbReference type="ARBA" id="ARBA00021370"/>
    </source>
</evidence>
<dbReference type="GO" id="GO:0006368">
    <property type="term" value="P:transcription elongation by RNA polymerase II"/>
    <property type="evidence" value="ECO:0007669"/>
    <property type="project" value="TreeGrafter"/>
</dbReference>
<dbReference type="Pfam" id="PF11942">
    <property type="entry name" value="Spt5_N"/>
    <property type="match status" value="1"/>
</dbReference>
<feature type="non-terminal residue" evidence="13">
    <location>
        <position position="1"/>
    </location>
</feature>
<dbReference type="PANTHER" id="PTHR11125:SF7">
    <property type="entry name" value="TRANSCRIPTION ELONGATION FACTOR SPT5"/>
    <property type="match status" value="1"/>
</dbReference>
<evidence type="ECO:0000256" key="8">
    <source>
        <dbReference type="ARBA" id="ARBA00029865"/>
    </source>
</evidence>
<dbReference type="PIRSF" id="PIRSF036945">
    <property type="entry name" value="Spt5"/>
    <property type="match status" value="1"/>
</dbReference>
<feature type="region of interest" description="Disordered" evidence="10">
    <location>
        <begin position="664"/>
        <end position="684"/>
    </location>
</feature>
<dbReference type="CDD" id="cd06083">
    <property type="entry name" value="KOW_Spt5_3"/>
    <property type="match status" value="1"/>
</dbReference>
<dbReference type="InterPro" id="IPR005824">
    <property type="entry name" value="KOW"/>
</dbReference>
<feature type="domain" description="NusG-like N-terminal" evidence="11">
    <location>
        <begin position="170"/>
        <end position="259"/>
    </location>
</feature>
<dbReference type="Pfam" id="PF23291">
    <property type="entry name" value="KOW4_SPT5"/>
    <property type="match status" value="1"/>
</dbReference>
<dbReference type="InterPro" id="IPR022581">
    <property type="entry name" value="Spt5_N"/>
</dbReference>
<dbReference type="GO" id="GO:0032044">
    <property type="term" value="C:DSIF complex"/>
    <property type="evidence" value="ECO:0007669"/>
    <property type="project" value="TreeGrafter"/>
</dbReference>
<evidence type="ECO:0000256" key="1">
    <source>
        <dbReference type="ARBA" id="ARBA00004123"/>
    </source>
</evidence>
<dbReference type="InterPro" id="IPR041978">
    <property type="entry name" value="KOW_Spt5_5"/>
</dbReference>
<keyword evidence="14" id="KW-1185">Reference proteome</keyword>
<reference evidence="13" key="1">
    <citation type="journal article" date="2021" name="Open Biol.">
        <title>Shared evolutionary footprints suggest mitochondrial oxidative damage underlies multiple complex I losses in fungi.</title>
        <authorList>
            <person name="Schikora-Tamarit M.A."/>
            <person name="Marcet-Houben M."/>
            <person name="Nosek J."/>
            <person name="Gabaldon T."/>
        </authorList>
    </citation>
    <scope>NUCLEOTIDE SEQUENCE</scope>
    <source>
        <strain evidence="13">CBS2887</strain>
    </source>
</reference>
<dbReference type="AlphaFoldDB" id="A0A9P8QH71"/>
<feature type="region of interest" description="Disordered" evidence="10">
    <location>
        <begin position="1"/>
        <end position="116"/>
    </location>
</feature>
<feature type="compositionally biased region" description="Acidic residues" evidence="10">
    <location>
        <begin position="38"/>
        <end position="52"/>
    </location>
</feature>
<organism evidence="13 14">
    <name type="scientific">Wickerhamomyces pijperi</name>
    <name type="common">Yeast</name>
    <name type="synonym">Pichia pijperi</name>
    <dbReference type="NCBI Taxonomy" id="599730"/>
    <lineage>
        <taxon>Eukaryota</taxon>
        <taxon>Fungi</taxon>
        <taxon>Dikarya</taxon>
        <taxon>Ascomycota</taxon>
        <taxon>Saccharomycotina</taxon>
        <taxon>Saccharomycetes</taxon>
        <taxon>Phaffomycetales</taxon>
        <taxon>Wickerhamomycetaceae</taxon>
        <taxon>Wickerhamomyces</taxon>
    </lineage>
</organism>
<dbReference type="SMART" id="SM00738">
    <property type="entry name" value="NGN"/>
    <property type="match status" value="1"/>
</dbReference>
<dbReference type="Pfam" id="PF03439">
    <property type="entry name" value="Spt5-NGN"/>
    <property type="match status" value="1"/>
</dbReference>
<feature type="domain" description="KOW" evidence="12">
    <location>
        <begin position="464"/>
        <end position="491"/>
    </location>
</feature>
<dbReference type="CDD" id="cd06082">
    <property type="entry name" value="KOW_Spt5_2"/>
    <property type="match status" value="1"/>
</dbReference>
<feature type="domain" description="KOW" evidence="12">
    <location>
        <begin position="413"/>
        <end position="440"/>
    </location>
</feature>
<dbReference type="SMART" id="SM00739">
    <property type="entry name" value="KOW"/>
    <property type="match status" value="5"/>
</dbReference>
<feature type="compositionally biased region" description="Low complexity" evidence="10">
    <location>
        <begin position="869"/>
        <end position="885"/>
    </location>
</feature>
<feature type="domain" description="KOW" evidence="12">
    <location>
        <begin position="265"/>
        <end position="292"/>
    </location>
</feature>
<dbReference type="Pfam" id="PF23042">
    <property type="entry name" value="KOW1_SPT5"/>
    <property type="match status" value="1"/>
</dbReference>
<dbReference type="PANTHER" id="PTHR11125">
    <property type="entry name" value="SUPPRESSOR OF TY 5"/>
    <property type="match status" value="1"/>
</dbReference>
<dbReference type="Gene3D" id="3.30.70.940">
    <property type="entry name" value="NusG, N-terminal domain"/>
    <property type="match status" value="1"/>
</dbReference>
<dbReference type="InterPro" id="IPR017071">
    <property type="entry name" value="TF_Spt5_eukaryote"/>
</dbReference>
<protein>
    <recommendedName>
        <fullName evidence="3">Transcription elongation factor SPT5</fullName>
    </recommendedName>
    <alternativeName>
        <fullName evidence="8 9">Chromatin Elongation factor SPT5</fullName>
    </alternativeName>
    <alternativeName>
        <fullName evidence="4">Transcription elongation factor spt5</fullName>
    </alternativeName>
</protein>
<evidence type="ECO:0000256" key="2">
    <source>
        <dbReference type="ARBA" id="ARBA00006956"/>
    </source>
</evidence>
<dbReference type="CDD" id="cd06081">
    <property type="entry name" value="KOW_Spt5_1"/>
    <property type="match status" value="1"/>
</dbReference>
<feature type="compositionally biased region" description="Low complexity" evidence="10">
    <location>
        <begin position="15"/>
        <end position="35"/>
    </location>
</feature>
<evidence type="ECO:0000259" key="12">
    <source>
        <dbReference type="SMART" id="SM00739"/>
    </source>
</evidence>
<comment type="similarity">
    <text evidence="2">Belongs to the SPT5 family.</text>
</comment>
<dbReference type="GO" id="GO:0003729">
    <property type="term" value="F:mRNA binding"/>
    <property type="evidence" value="ECO:0007669"/>
    <property type="project" value="TreeGrafter"/>
</dbReference>
<feature type="domain" description="KOW" evidence="12">
    <location>
        <begin position="586"/>
        <end position="611"/>
    </location>
</feature>
<comment type="caution">
    <text evidence="13">The sequence shown here is derived from an EMBL/GenBank/DDBJ whole genome shotgun (WGS) entry which is preliminary data.</text>
</comment>
<dbReference type="Gene3D" id="2.30.30.30">
    <property type="match status" value="3"/>
</dbReference>
<feature type="compositionally biased region" description="Polar residues" evidence="10">
    <location>
        <begin position="910"/>
        <end position="945"/>
    </location>
</feature>
<dbReference type="GO" id="GO:0006357">
    <property type="term" value="P:regulation of transcription by RNA polymerase II"/>
    <property type="evidence" value="ECO:0007669"/>
    <property type="project" value="InterPro"/>
</dbReference>
<sequence length="945" mass="102080">TEANPEASANYVKPGSPSSDGDSESLGSSSKASRSVIDDDEDDEDEDEEEEQETVRSRKKARPARNQFIDVEAEVDDEEEDEDDEDDELAREGFIAQEGAEDDDFRGEGNRNDDRLHRQMDRTHERNAEEDAQKLAAQFKERYGKSKSYRGAGSDSGMIPQRFLLPSINDPSIWAVRCRPGKEKEIVKKLLKKKVTLDGKPNALKILSAFQRDNFTGYIYIEAEKLTAVDVALKGLPDIYPNGKVLVPVEEFPDLLRAARSDDVKLTEGAYVRIKRGKYKGDAAIIDSIEESGLEVTLQIIPRLDYKGTDLDDNGKRKRATSTFRPPQRLFNKKEAQQYDIANLFHKVDNTYTYRGENYIDGFLYKLYKVQFLETQNVKPTLEEVAKFDVGDDHGDLDLTSIAQSLKSSNNIVFNTGDRVQVLSGEQQGLQGDVISVANDSVLVKPLQYKGNDLEFPISNLRKIFAAGDHVSIVSGKLTGNTGLVVDVKDDQVTLISDQSHKDVTVFANHLTKSLESSTLIDGVYDLRDLVRLNPTTVAVVIRADKDIFQVLDQEGIVSSLRPSAIESKIVIRRDDAFANDSQGEPIKIGDTVKENSGFKRQGVILHIFRSILFIHSKEIPENAGVFVTDITSVTSVASKNNFTEEKKAVTGIDLTRMNPQYQDGGSMAPPPPPAAKAQSLGRDNTINQHVKIRSGPYKGYRGIIKETNGDFARVELHTKNKLLNIAKTALGFVGRDGNALSYNEYIAAAAERSNGPSYSTYGGRTGHSNSGRTTSYGAGGKTPAWSNAGRGTAYGGNNAGGATAWGASGAGTAYGGNAGTAWGGNVGTAYGTAGNVGTAWGAGGNAGTAWGGNAGTAWGQPASGGTGQASSWGQQTGQTSSWGQPATGGQTSSWGASDSSANAAGRSAWGNNGYQSNHGNGTGYNANSQHGGSQWNQQQTKGWD</sequence>
<evidence type="ECO:0000256" key="7">
    <source>
        <dbReference type="ARBA" id="ARBA00024691"/>
    </source>
</evidence>
<feature type="region of interest" description="Disordered" evidence="10">
    <location>
        <begin position="759"/>
        <end position="779"/>
    </location>
</feature>
<evidence type="ECO:0000313" key="14">
    <source>
        <dbReference type="Proteomes" id="UP000774326"/>
    </source>
</evidence>
<comment type="function">
    <text evidence="7">The SPT4-SPT5 complex mediates both activation and inhibition of transcription elongation, and plays a role in pre-mRNA processing. This complex seems to be important for the stability of the RNA polymerase II elongation machinery on the chromatin template but not for the inherent ability of this machinery to translocate down the gene.</text>
</comment>
<dbReference type="FunFam" id="3.30.70.940:FF:000005">
    <property type="entry name" value="Transcription elongation factor SPT5"/>
    <property type="match status" value="1"/>
</dbReference>
<dbReference type="InterPro" id="IPR005100">
    <property type="entry name" value="NGN-domain"/>
</dbReference>
<feature type="compositionally biased region" description="Acidic residues" evidence="10">
    <location>
        <begin position="71"/>
        <end position="89"/>
    </location>
</feature>
<dbReference type="CDD" id="cd09888">
    <property type="entry name" value="NGN_Euk"/>
    <property type="match status" value="1"/>
</dbReference>
<keyword evidence="6" id="KW-0539">Nucleus</keyword>
<keyword evidence="5" id="KW-0804">Transcription</keyword>
<proteinExistence type="inferred from homology"/>
<evidence type="ECO:0000256" key="9">
    <source>
        <dbReference type="ARBA" id="ARBA00031006"/>
    </source>
</evidence>
<dbReference type="InterPro" id="IPR039385">
    <property type="entry name" value="NGN_Euk"/>
</dbReference>
<feature type="compositionally biased region" description="Basic and acidic residues" evidence="10">
    <location>
        <begin position="106"/>
        <end position="116"/>
    </location>
</feature>
<dbReference type="InterPro" id="IPR057936">
    <property type="entry name" value="KOWx_Spt5"/>
</dbReference>
<evidence type="ECO:0000256" key="6">
    <source>
        <dbReference type="ARBA" id="ARBA00023242"/>
    </source>
</evidence>
<dbReference type="GO" id="GO:0032784">
    <property type="term" value="P:regulation of DNA-templated transcription elongation"/>
    <property type="evidence" value="ECO:0007669"/>
    <property type="project" value="InterPro"/>
</dbReference>
<dbReference type="SUPFAM" id="SSF50104">
    <property type="entry name" value="Translation proteins SH3-like domain"/>
    <property type="match status" value="1"/>
</dbReference>
<dbReference type="EMBL" id="JAEUBG010000234">
    <property type="protein sequence ID" value="KAH3688644.1"/>
    <property type="molecule type" value="Genomic_DNA"/>
</dbReference>
<dbReference type="InterPro" id="IPR008991">
    <property type="entry name" value="Translation_prot_SH3-like_sf"/>
</dbReference>